<organism evidence="2 3">
    <name type="scientific">Rhodovibrio salinarum</name>
    <dbReference type="NCBI Taxonomy" id="1087"/>
    <lineage>
        <taxon>Bacteria</taxon>
        <taxon>Pseudomonadati</taxon>
        <taxon>Pseudomonadota</taxon>
        <taxon>Alphaproteobacteria</taxon>
        <taxon>Rhodospirillales</taxon>
        <taxon>Rhodovibrionaceae</taxon>
        <taxon>Rhodovibrio</taxon>
    </lineage>
</organism>
<dbReference type="InterPro" id="IPR039422">
    <property type="entry name" value="MarR/SlyA-like"/>
</dbReference>
<dbReference type="InterPro" id="IPR036390">
    <property type="entry name" value="WH_DNA-bd_sf"/>
</dbReference>
<proteinExistence type="predicted"/>
<dbReference type="GO" id="GO:0006950">
    <property type="term" value="P:response to stress"/>
    <property type="evidence" value="ECO:0007669"/>
    <property type="project" value="TreeGrafter"/>
</dbReference>
<gene>
    <name evidence="2" type="ORF">CKO21_08190</name>
</gene>
<dbReference type="Proteomes" id="UP000778970">
    <property type="component" value="Unassembled WGS sequence"/>
</dbReference>
<reference evidence="2" key="2">
    <citation type="journal article" date="2020" name="Microorganisms">
        <title>Osmotic Adaptation and Compatible Solute Biosynthesis of Phototrophic Bacteria as Revealed from Genome Analyses.</title>
        <authorList>
            <person name="Imhoff J.F."/>
            <person name="Rahn T."/>
            <person name="Kunzel S."/>
            <person name="Keller A."/>
            <person name="Neulinger S.C."/>
        </authorList>
    </citation>
    <scope>NUCLEOTIDE SEQUENCE</scope>
    <source>
        <strain evidence="2">DSM 9154</strain>
    </source>
</reference>
<dbReference type="PANTHER" id="PTHR33164:SF43">
    <property type="entry name" value="HTH-TYPE TRANSCRIPTIONAL REPRESSOR YETL"/>
    <property type="match status" value="1"/>
</dbReference>
<dbReference type="PROSITE" id="PS50995">
    <property type="entry name" value="HTH_MARR_2"/>
    <property type="match status" value="1"/>
</dbReference>
<comment type="caution">
    <text evidence="2">The sequence shown here is derived from an EMBL/GenBank/DDBJ whole genome shotgun (WGS) entry which is preliminary data.</text>
</comment>
<dbReference type="GO" id="GO:0003700">
    <property type="term" value="F:DNA-binding transcription factor activity"/>
    <property type="evidence" value="ECO:0007669"/>
    <property type="project" value="InterPro"/>
</dbReference>
<accession>A0A934V050</accession>
<dbReference type="PANTHER" id="PTHR33164">
    <property type="entry name" value="TRANSCRIPTIONAL REGULATOR, MARR FAMILY"/>
    <property type="match status" value="1"/>
</dbReference>
<dbReference type="SUPFAM" id="SSF46785">
    <property type="entry name" value="Winged helix' DNA-binding domain"/>
    <property type="match status" value="1"/>
</dbReference>
<dbReference type="InterPro" id="IPR000835">
    <property type="entry name" value="HTH_MarR-typ"/>
</dbReference>
<dbReference type="SMART" id="SM00347">
    <property type="entry name" value="HTH_MARR"/>
    <property type="match status" value="1"/>
</dbReference>
<protein>
    <submittedName>
        <fullName evidence="2">MarR family transcriptional regulator</fullName>
    </submittedName>
</protein>
<sequence length="181" mass="20322">MMVGDNPFSLKQYVVKYVAWCHGVRMSKPHRSPQTEQLAELIFEVFRLHGELIAMGERMVGPCGLTSARWQVVGSIDESGQPLTVPMIARNLGISRQAVQRVVNDLEHQGLVCLSENPHHKTARLVELTEDGQSAVAEANRVFTRWANATTADLDADRLAETWRLLAELRGHCRDYGMEEV</sequence>
<evidence type="ECO:0000313" key="2">
    <source>
        <dbReference type="EMBL" id="MBK1697226.1"/>
    </source>
</evidence>
<reference evidence="2" key="1">
    <citation type="submission" date="2017-08" db="EMBL/GenBank/DDBJ databases">
        <authorList>
            <person name="Imhoff J.F."/>
            <person name="Rahn T."/>
            <person name="Kuenzel S."/>
            <person name="Neulinger S.C."/>
        </authorList>
    </citation>
    <scope>NUCLEOTIDE SEQUENCE</scope>
    <source>
        <strain evidence="2">DSM 9154</strain>
    </source>
</reference>
<evidence type="ECO:0000313" key="3">
    <source>
        <dbReference type="Proteomes" id="UP000778970"/>
    </source>
</evidence>
<dbReference type="EMBL" id="NRRE01000022">
    <property type="protein sequence ID" value="MBK1697226.1"/>
    <property type="molecule type" value="Genomic_DNA"/>
</dbReference>
<dbReference type="Pfam" id="PF12802">
    <property type="entry name" value="MarR_2"/>
    <property type="match status" value="1"/>
</dbReference>
<feature type="domain" description="HTH marR-type" evidence="1">
    <location>
        <begin position="35"/>
        <end position="171"/>
    </location>
</feature>
<evidence type="ECO:0000259" key="1">
    <source>
        <dbReference type="PROSITE" id="PS50995"/>
    </source>
</evidence>
<dbReference type="AlphaFoldDB" id="A0A934V050"/>
<name>A0A934V050_9PROT</name>
<keyword evidence="3" id="KW-1185">Reference proteome</keyword>
<dbReference type="Gene3D" id="1.10.10.10">
    <property type="entry name" value="Winged helix-like DNA-binding domain superfamily/Winged helix DNA-binding domain"/>
    <property type="match status" value="1"/>
</dbReference>
<dbReference type="InterPro" id="IPR036388">
    <property type="entry name" value="WH-like_DNA-bd_sf"/>
</dbReference>